<protein>
    <submittedName>
        <fullName evidence="2">Uncharacterized protein</fullName>
    </submittedName>
</protein>
<accession>A0AA86S5K0</accession>
<sequence length="72" mass="8109">MSHYDERGLLECSRGRLKLKQSCYPSRVLIWGMDSPNATQIERKFSGGDGNDKESSKPMKRGMFQVGHCTAT</sequence>
<dbReference type="Proteomes" id="UP001189624">
    <property type="component" value="Chromosome 3"/>
</dbReference>
<reference evidence="2" key="1">
    <citation type="submission" date="2023-10" db="EMBL/GenBank/DDBJ databases">
        <authorList>
            <person name="Domelevo Entfellner J.-B."/>
        </authorList>
    </citation>
    <scope>NUCLEOTIDE SEQUENCE</scope>
</reference>
<name>A0AA86S5K0_9FABA</name>
<evidence type="ECO:0000256" key="1">
    <source>
        <dbReference type="SAM" id="MobiDB-lite"/>
    </source>
</evidence>
<evidence type="ECO:0000313" key="2">
    <source>
        <dbReference type="EMBL" id="CAJ1942513.1"/>
    </source>
</evidence>
<feature type="compositionally biased region" description="Basic and acidic residues" evidence="1">
    <location>
        <begin position="42"/>
        <end position="57"/>
    </location>
</feature>
<evidence type="ECO:0000313" key="3">
    <source>
        <dbReference type="Proteomes" id="UP001189624"/>
    </source>
</evidence>
<keyword evidence="3" id="KW-1185">Reference proteome</keyword>
<organism evidence="2 3">
    <name type="scientific">Sphenostylis stenocarpa</name>
    <dbReference type="NCBI Taxonomy" id="92480"/>
    <lineage>
        <taxon>Eukaryota</taxon>
        <taxon>Viridiplantae</taxon>
        <taxon>Streptophyta</taxon>
        <taxon>Embryophyta</taxon>
        <taxon>Tracheophyta</taxon>
        <taxon>Spermatophyta</taxon>
        <taxon>Magnoliopsida</taxon>
        <taxon>eudicotyledons</taxon>
        <taxon>Gunneridae</taxon>
        <taxon>Pentapetalae</taxon>
        <taxon>rosids</taxon>
        <taxon>fabids</taxon>
        <taxon>Fabales</taxon>
        <taxon>Fabaceae</taxon>
        <taxon>Papilionoideae</taxon>
        <taxon>50 kb inversion clade</taxon>
        <taxon>NPAAA clade</taxon>
        <taxon>indigoferoid/millettioid clade</taxon>
        <taxon>Phaseoleae</taxon>
        <taxon>Sphenostylis</taxon>
    </lineage>
</organism>
<feature type="region of interest" description="Disordered" evidence="1">
    <location>
        <begin position="42"/>
        <end position="63"/>
    </location>
</feature>
<dbReference type="Gramene" id="rna-AYBTSS11_LOCUS10876">
    <property type="protein sequence ID" value="CAJ1942513.1"/>
    <property type="gene ID" value="gene-AYBTSS11_LOCUS10876"/>
</dbReference>
<dbReference type="AlphaFoldDB" id="A0AA86S5K0"/>
<dbReference type="EMBL" id="OY731400">
    <property type="protein sequence ID" value="CAJ1942513.1"/>
    <property type="molecule type" value="Genomic_DNA"/>
</dbReference>
<proteinExistence type="predicted"/>
<gene>
    <name evidence="2" type="ORF">AYBTSS11_LOCUS10876</name>
</gene>